<comment type="catalytic activity">
    <reaction evidence="1 9 11">
        <text>Hydrolyzes single-stranded DNA or mismatched double-stranded DNA and polynucleotides, releasing free uracil.</text>
        <dbReference type="EC" id="3.2.2.27"/>
    </reaction>
</comment>
<dbReference type="Pfam" id="PF03167">
    <property type="entry name" value="UDG"/>
    <property type="match status" value="1"/>
</dbReference>
<keyword evidence="14" id="KW-1185">Reference proteome</keyword>
<dbReference type="NCBIfam" id="NF003592">
    <property type="entry name" value="PRK05254.1-5"/>
    <property type="match status" value="1"/>
</dbReference>
<accession>A0A846QDW0</accession>
<dbReference type="PANTHER" id="PTHR11264:SF0">
    <property type="entry name" value="URACIL-DNA GLYCOSYLASE"/>
    <property type="match status" value="1"/>
</dbReference>
<dbReference type="SUPFAM" id="SSF52141">
    <property type="entry name" value="Uracil-DNA glycosylase-like"/>
    <property type="match status" value="1"/>
</dbReference>
<dbReference type="EC" id="3.2.2.27" evidence="4 9"/>
<evidence type="ECO:0000256" key="10">
    <source>
        <dbReference type="PROSITE-ProRule" id="PRU10072"/>
    </source>
</evidence>
<evidence type="ECO:0000313" key="13">
    <source>
        <dbReference type="EMBL" id="NJB66916.1"/>
    </source>
</evidence>
<keyword evidence="8 9" id="KW-0234">DNA repair</keyword>
<comment type="subcellular location">
    <subcellularLocation>
        <location evidence="9">Cytoplasm</location>
    </subcellularLocation>
</comment>
<evidence type="ECO:0000256" key="11">
    <source>
        <dbReference type="RuleBase" id="RU003780"/>
    </source>
</evidence>
<dbReference type="AlphaFoldDB" id="A0A846QDW0"/>
<dbReference type="PROSITE" id="PS00130">
    <property type="entry name" value="U_DNA_GLYCOSYLASE"/>
    <property type="match status" value="1"/>
</dbReference>
<proteinExistence type="inferred from homology"/>
<evidence type="ECO:0000256" key="7">
    <source>
        <dbReference type="ARBA" id="ARBA00022801"/>
    </source>
</evidence>
<dbReference type="GO" id="GO:0005737">
    <property type="term" value="C:cytoplasm"/>
    <property type="evidence" value="ECO:0007669"/>
    <property type="project" value="UniProtKB-SubCell"/>
</dbReference>
<dbReference type="InterPro" id="IPR036895">
    <property type="entry name" value="Uracil-DNA_glycosylase-like_sf"/>
</dbReference>
<dbReference type="HAMAP" id="MF_00148">
    <property type="entry name" value="UDG"/>
    <property type="match status" value="1"/>
</dbReference>
<comment type="caution">
    <text evidence="13">The sequence shown here is derived from an EMBL/GenBank/DDBJ whole genome shotgun (WGS) entry which is preliminary data.</text>
</comment>
<evidence type="ECO:0000256" key="4">
    <source>
        <dbReference type="ARBA" id="ARBA00012030"/>
    </source>
</evidence>
<comment type="similarity">
    <text evidence="3 9 11">Belongs to the uracil-DNA glycosylase (UDG) superfamily. UNG family.</text>
</comment>
<evidence type="ECO:0000256" key="5">
    <source>
        <dbReference type="ARBA" id="ARBA00018429"/>
    </source>
</evidence>
<dbReference type="NCBIfam" id="TIGR00628">
    <property type="entry name" value="ung"/>
    <property type="match status" value="1"/>
</dbReference>
<keyword evidence="13" id="KW-0326">Glycosidase</keyword>
<evidence type="ECO:0000256" key="3">
    <source>
        <dbReference type="ARBA" id="ARBA00008184"/>
    </source>
</evidence>
<comment type="function">
    <text evidence="2 9 11">Excises uracil residues from the DNA which can arise as a result of misincorporation of dUMP residues by DNA polymerase or due to deamination of cytosine.</text>
</comment>
<feature type="active site" description="Proton acceptor" evidence="9 10">
    <location>
        <position position="64"/>
    </location>
</feature>
<evidence type="ECO:0000313" key="14">
    <source>
        <dbReference type="Proteomes" id="UP000580856"/>
    </source>
</evidence>
<evidence type="ECO:0000256" key="1">
    <source>
        <dbReference type="ARBA" id="ARBA00001400"/>
    </source>
</evidence>
<evidence type="ECO:0000256" key="6">
    <source>
        <dbReference type="ARBA" id="ARBA00022763"/>
    </source>
</evidence>
<evidence type="ECO:0000256" key="8">
    <source>
        <dbReference type="ARBA" id="ARBA00023204"/>
    </source>
</evidence>
<name>A0A846QDW0_9BACT</name>
<dbReference type="Proteomes" id="UP000580856">
    <property type="component" value="Unassembled WGS sequence"/>
</dbReference>
<keyword evidence="7 9" id="KW-0378">Hydrolase</keyword>
<dbReference type="GO" id="GO:0004844">
    <property type="term" value="F:uracil DNA N-glycosylase activity"/>
    <property type="evidence" value="ECO:0007669"/>
    <property type="project" value="UniProtKB-UniRule"/>
</dbReference>
<dbReference type="PANTHER" id="PTHR11264">
    <property type="entry name" value="URACIL-DNA GLYCOSYLASE"/>
    <property type="match status" value="1"/>
</dbReference>
<keyword evidence="9" id="KW-0963">Cytoplasm</keyword>
<dbReference type="NCBIfam" id="NF003588">
    <property type="entry name" value="PRK05254.1-1"/>
    <property type="match status" value="1"/>
</dbReference>
<dbReference type="RefSeq" id="WP_167940011.1">
    <property type="nucleotide sequence ID" value="NZ_JAATJA010000001.1"/>
</dbReference>
<organism evidence="13 14">
    <name type="scientific">Desulfobaculum xiamenense</name>
    <dbReference type="NCBI Taxonomy" id="995050"/>
    <lineage>
        <taxon>Bacteria</taxon>
        <taxon>Pseudomonadati</taxon>
        <taxon>Thermodesulfobacteriota</taxon>
        <taxon>Desulfovibrionia</taxon>
        <taxon>Desulfovibrionales</taxon>
        <taxon>Desulfovibrionaceae</taxon>
        <taxon>Desulfobaculum</taxon>
    </lineage>
</organism>
<dbReference type="NCBIfam" id="NF003591">
    <property type="entry name" value="PRK05254.1-4"/>
    <property type="match status" value="1"/>
</dbReference>
<sequence length="221" mass="24754">MQHENLKGWTRNVPLMAEGYHEDVLARADALRGDRTIYPPRGMEFNALRLTPFDAVRVVLLGQDPYHRPGQAHGLSFSVPEGVPAPPSLRNMFKEITASVYGGLEHPMSTDLTRWARQGVLLLNAMLTVEEGKPGSHGRLGWERLSDAIVQALSERREHLVFMLWGNFARSKASLVDASRHLVLEAAHPSPLSAYRGFFGCGHFVRANAYLREHGEPPIEW</sequence>
<evidence type="ECO:0000259" key="12">
    <source>
        <dbReference type="SMART" id="SM00986"/>
    </source>
</evidence>
<evidence type="ECO:0000256" key="9">
    <source>
        <dbReference type="HAMAP-Rule" id="MF_00148"/>
    </source>
</evidence>
<dbReference type="SMART" id="SM00986">
    <property type="entry name" value="UDG"/>
    <property type="match status" value="1"/>
</dbReference>
<dbReference type="InterPro" id="IPR018085">
    <property type="entry name" value="Ura-DNA_Glyclase_AS"/>
</dbReference>
<dbReference type="NCBIfam" id="NF003589">
    <property type="entry name" value="PRK05254.1-2"/>
    <property type="match status" value="1"/>
</dbReference>
<feature type="domain" description="Uracil-DNA glycosylase-like" evidence="12">
    <location>
        <begin position="49"/>
        <end position="211"/>
    </location>
</feature>
<dbReference type="InterPro" id="IPR005122">
    <property type="entry name" value="Uracil-DNA_glycosylase-like"/>
</dbReference>
<dbReference type="GO" id="GO:0097510">
    <property type="term" value="P:base-excision repair, AP site formation via deaminated base removal"/>
    <property type="evidence" value="ECO:0007669"/>
    <property type="project" value="TreeGrafter"/>
</dbReference>
<protein>
    <recommendedName>
        <fullName evidence="5 9">Uracil-DNA glycosylase</fullName>
        <shortName evidence="9">UDG</shortName>
        <ecNumber evidence="4 9">3.2.2.27</ecNumber>
    </recommendedName>
</protein>
<dbReference type="EMBL" id="JAATJA010000001">
    <property type="protein sequence ID" value="NJB66916.1"/>
    <property type="molecule type" value="Genomic_DNA"/>
</dbReference>
<dbReference type="CDD" id="cd10027">
    <property type="entry name" value="UDG-F1-like"/>
    <property type="match status" value="1"/>
</dbReference>
<dbReference type="SMART" id="SM00987">
    <property type="entry name" value="UreE_C"/>
    <property type="match status" value="1"/>
</dbReference>
<keyword evidence="6 9" id="KW-0227">DNA damage</keyword>
<dbReference type="Gene3D" id="3.40.470.10">
    <property type="entry name" value="Uracil-DNA glycosylase-like domain"/>
    <property type="match status" value="1"/>
</dbReference>
<reference evidence="13 14" key="1">
    <citation type="submission" date="2020-03" db="EMBL/GenBank/DDBJ databases">
        <title>Genomic Encyclopedia of Type Strains, Phase IV (KMG-IV): sequencing the most valuable type-strain genomes for metagenomic binning, comparative biology and taxonomic classification.</title>
        <authorList>
            <person name="Goeker M."/>
        </authorList>
    </citation>
    <scope>NUCLEOTIDE SEQUENCE [LARGE SCALE GENOMIC DNA]</scope>
    <source>
        <strain evidence="13 14">DSM 24233</strain>
    </source>
</reference>
<gene>
    <name evidence="9" type="primary">ung</name>
    <name evidence="13" type="ORF">GGQ74_000556</name>
</gene>
<dbReference type="InterPro" id="IPR002043">
    <property type="entry name" value="UDG_fam1"/>
</dbReference>
<evidence type="ECO:0000256" key="2">
    <source>
        <dbReference type="ARBA" id="ARBA00002631"/>
    </source>
</evidence>